<dbReference type="EMBL" id="JACVVD010000015">
    <property type="protein sequence ID" value="MBD0384105.1"/>
    <property type="molecule type" value="Genomic_DNA"/>
</dbReference>
<dbReference type="Proteomes" id="UP000650466">
    <property type="component" value="Unassembled WGS sequence"/>
</dbReference>
<comment type="caution">
    <text evidence="2">The sequence shown here is derived from an EMBL/GenBank/DDBJ whole genome shotgun (WGS) entry which is preliminary data.</text>
</comment>
<feature type="chain" id="PRO_5037289031" evidence="1">
    <location>
        <begin position="25"/>
        <end position="151"/>
    </location>
</feature>
<accession>A0A926KU68</accession>
<dbReference type="RefSeq" id="WP_188177882.1">
    <property type="nucleotide sequence ID" value="NZ_JACVVD010000015.1"/>
</dbReference>
<proteinExistence type="predicted"/>
<feature type="signal peptide" evidence="1">
    <location>
        <begin position="1"/>
        <end position="24"/>
    </location>
</feature>
<evidence type="ECO:0000313" key="3">
    <source>
        <dbReference type="Proteomes" id="UP000650466"/>
    </source>
</evidence>
<name>A0A926KU68_9BACL</name>
<gene>
    <name evidence="2" type="ORF">ICC18_29075</name>
</gene>
<reference evidence="2" key="1">
    <citation type="submission" date="2020-09" db="EMBL/GenBank/DDBJ databases">
        <title>Draft Genome Sequence of Paenibacillus sp. WST5.</title>
        <authorList>
            <person name="Bao Z."/>
        </authorList>
    </citation>
    <scope>NUCLEOTIDE SEQUENCE</scope>
    <source>
        <strain evidence="2">WST5</strain>
    </source>
</reference>
<sequence length="151" mass="16749">MKKLFRLLIVIGTIILSTPQPVWATEGAEVFDIRKGDIVLTIPNSNLLQNQVKEWLSSASGIAGSFRIEPSDGIAIKIPLTPPCKIRNKWISGTVTEVILFIGKLDTYNPTLLVFTKENHLVAVHIKSKDLKTFLKENNLYSSDLNLGAPH</sequence>
<keyword evidence="3" id="KW-1185">Reference proteome</keyword>
<dbReference type="AlphaFoldDB" id="A0A926KU68"/>
<protein>
    <submittedName>
        <fullName evidence="2">Uncharacterized protein</fullName>
    </submittedName>
</protein>
<evidence type="ECO:0000313" key="2">
    <source>
        <dbReference type="EMBL" id="MBD0384105.1"/>
    </source>
</evidence>
<organism evidence="2 3">
    <name type="scientific">Paenibacillus sedimenti</name>
    <dbReference type="NCBI Taxonomy" id="2770274"/>
    <lineage>
        <taxon>Bacteria</taxon>
        <taxon>Bacillati</taxon>
        <taxon>Bacillota</taxon>
        <taxon>Bacilli</taxon>
        <taxon>Bacillales</taxon>
        <taxon>Paenibacillaceae</taxon>
        <taxon>Paenibacillus</taxon>
    </lineage>
</organism>
<evidence type="ECO:0000256" key="1">
    <source>
        <dbReference type="SAM" id="SignalP"/>
    </source>
</evidence>
<keyword evidence="1" id="KW-0732">Signal</keyword>